<evidence type="ECO:0000259" key="2">
    <source>
        <dbReference type="Pfam" id="PF01612"/>
    </source>
</evidence>
<dbReference type="PANTHER" id="PTHR43040:SF1">
    <property type="entry name" value="RIBONUCLEASE D"/>
    <property type="match status" value="1"/>
</dbReference>
<keyword evidence="4" id="KW-1185">Reference proteome</keyword>
<feature type="domain" description="3'-5' exonuclease" evidence="2">
    <location>
        <begin position="59"/>
        <end position="180"/>
    </location>
</feature>
<dbReference type="GO" id="GO:0008408">
    <property type="term" value="F:3'-5' exonuclease activity"/>
    <property type="evidence" value="ECO:0007669"/>
    <property type="project" value="InterPro"/>
</dbReference>
<evidence type="ECO:0000313" key="3">
    <source>
        <dbReference type="EMBL" id="UJO18632.1"/>
    </source>
</evidence>
<feature type="compositionally biased region" description="Low complexity" evidence="1">
    <location>
        <begin position="242"/>
        <end position="254"/>
    </location>
</feature>
<reference evidence="3" key="2">
    <citation type="journal article" date="2022" name="Microb. Genom.">
        <title>A chromosome-scale genome assembly of the tomato pathogen Cladosporium fulvum reveals a compartmentalized genome architecture and the presence of a dispensable chromosome.</title>
        <authorList>
            <person name="Zaccaron A.Z."/>
            <person name="Chen L.H."/>
            <person name="Samaras A."/>
            <person name="Stergiopoulos I."/>
        </authorList>
    </citation>
    <scope>NUCLEOTIDE SEQUENCE</scope>
    <source>
        <strain evidence="3">Race5_Kim</strain>
    </source>
</reference>
<reference evidence="3" key="1">
    <citation type="submission" date="2021-12" db="EMBL/GenBank/DDBJ databases">
        <authorList>
            <person name="Zaccaron A."/>
            <person name="Stergiopoulos I."/>
        </authorList>
    </citation>
    <scope>NUCLEOTIDE SEQUENCE</scope>
    <source>
        <strain evidence="3">Race5_Kim</strain>
    </source>
</reference>
<gene>
    <name evidence="3" type="ORF">CLAFUR5_07077</name>
</gene>
<protein>
    <recommendedName>
        <fullName evidence="2">3'-5' exonuclease domain-containing protein</fullName>
    </recommendedName>
</protein>
<dbReference type="Gene3D" id="3.30.420.10">
    <property type="entry name" value="Ribonuclease H-like superfamily/Ribonuclease H"/>
    <property type="match status" value="1"/>
</dbReference>
<dbReference type="GO" id="GO:0006139">
    <property type="term" value="P:nucleobase-containing compound metabolic process"/>
    <property type="evidence" value="ECO:0007669"/>
    <property type="project" value="InterPro"/>
</dbReference>
<dbReference type="AlphaFoldDB" id="A0A9Q8PA12"/>
<accession>A0A9Q8PA12</accession>
<dbReference type="OrthoDB" id="26838at2759"/>
<dbReference type="InterPro" id="IPR002562">
    <property type="entry name" value="3'-5'_exonuclease_dom"/>
</dbReference>
<dbReference type="SUPFAM" id="SSF53098">
    <property type="entry name" value="Ribonuclease H-like"/>
    <property type="match status" value="1"/>
</dbReference>
<name>A0A9Q8PA12_PASFU</name>
<dbReference type="Pfam" id="PF01612">
    <property type="entry name" value="DNA_pol_A_exo1"/>
    <property type="match status" value="1"/>
</dbReference>
<dbReference type="InterPro" id="IPR012337">
    <property type="entry name" value="RNaseH-like_sf"/>
</dbReference>
<dbReference type="RefSeq" id="XP_047762998.1">
    <property type="nucleotide sequence ID" value="XM_047906225.1"/>
</dbReference>
<dbReference type="KEGG" id="ffu:CLAFUR5_07077"/>
<organism evidence="3 4">
    <name type="scientific">Passalora fulva</name>
    <name type="common">Tomato leaf mold</name>
    <name type="synonym">Cladosporium fulvum</name>
    <dbReference type="NCBI Taxonomy" id="5499"/>
    <lineage>
        <taxon>Eukaryota</taxon>
        <taxon>Fungi</taxon>
        <taxon>Dikarya</taxon>
        <taxon>Ascomycota</taxon>
        <taxon>Pezizomycotina</taxon>
        <taxon>Dothideomycetes</taxon>
        <taxon>Dothideomycetidae</taxon>
        <taxon>Mycosphaerellales</taxon>
        <taxon>Mycosphaerellaceae</taxon>
        <taxon>Fulvia</taxon>
    </lineage>
</organism>
<dbReference type="OMA" id="GSHEVFN"/>
<dbReference type="EMBL" id="CP090168">
    <property type="protein sequence ID" value="UJO18632.1"/>
    <property type="molecule type" value="Genomic_DNA"/>
</dbReference>
<dbReference type="GeneID" id="71986955"/>
<dbReference type="PANTHER" id="PTHR43040">
    <property type="entry name" value="RIBONUCLEASE D"/>
    <property type="match status" value="1"/>
</dbReference>
<dbReference type="InterPro" id="IPR036397">
    <property type="entry name" value="RNaseH_sf"/>
</dbReference>
<proteinExistence type="predicted"/>
<feature type="compositionally biased region" description="Polar residues" evidence="1">
    <location>
        <begin position="216"/>
        <end position="231"/>
    </location>
</feature>
<feature type="region of interest" description="Disordered" evidence="1">
    <location>
        <begin position="208"/>
        <end position="254"/>
    </location>
</feature>
<sequence length="254" mass="28281">MDSQATMISTCEGIEALIDDIQQLPTGTPSLFIDLEGILDIHTLGQAAFCTDNSDGLTLQHILEADDVPKVFFDVRNDSDALFSHYGVKLAGIEDIQLMEVATRTGGREFVHGLARCIDRDLSMPAVERTRWQAIKNKGLALYHPAKGGSYEVFNERPLHPDMLAYCGGDVAKLPELYQVYRAKLSPPGQAFWRHELKLATEARVQASQAPGYEPHSQTKARSPWNDNYIQSARKRWNQAVKNKPPNDSSKSKA</sequence>
<evidence type="ECO:0000313" key="4">
    <source>
        <dbReference type="Proteomes" id="UP000756132"/>
    </source>
</evidence>
<evidence type="ECO:0000256" key="1">
    <source>
        <dbReference type="SAM" id="MobiDB-lite"/>
    </source>
</evidence>
<dbReference type="GO" id="GO:0003676">
    <property type="term" value="F:nucleic acid binding"/>
    <property type="evidence" value="ECO:0007669"/>
    <property type="project" value="InterPro"/>
</dbReference>
<dbReference type="Proteomes" id="UP000756132">
    <property type="component" value="Chromosome 6"/>
</dbReference>